<dbReference type="RefSeq" id="WP_248824666.1">
    <property type="nucleotide sequence ID" value="NZ_JALKFT010000009.1"/>
</dbReference>
<keyword evidence="3" id="KW-1185">Reference proteome</keyword>
<feature type="domain" description="SnoaL-like" evidence="1">
    <location>
        <begin position="42"/>
        <end position="141"/>
    </location>
</feature>
<comment type="caution">
    <text evidence="2">The sequence shown here is derived from an EMBL/GenBank/DDBJ whole genome shotgun (WGS) entry which is preliminary data.</text>
</comment>
<dbReference type="EMBL" id="JALKFT010000009">
    <property type="protein sequence ID" value="MCK9876389.1"/>
    <property type="molecule type" value="Genomic_DNA"/>
</dbReference>
<name>A0ABT0JXX7_9ACTN</name>
<gene>
    <name evidence="2" type="ORF">MXD59_11500</name>
</gene>
<dbReference type="Gene3D" id="3.10.450.50">
    <property type="match status" value="1"/>
</dbReference>
<dbReference type="Proteomes" id="UP001201873">
    <property type="component" value="Unassembled WGS sequence"/>
</dbReference>
<sequence length="178" mass="18964">MVLKSADPRGPADSADPAGVVQAVTAGVVRLVTGNLTPQERERTLDALADLYAEQTHVRHPLAPLGDQPMRSRAELRAHFAAAPSQEAGIRSFASTDMVVHRTADPEIVIAEFAYAVGTDRGAFTVPCIFVVRVHDGRIVESRDYADPLTFARALGQLPALADALTAENAPPTAETRS</sequence>
<evidence type="ECO:0000259" key="1">
    <source>
        <dbReference type="Pfam" id="PF12680"/>
    </source>
</evidence>
<accession>A0ABT0JXX7</accession>
<dbReference type="InterPro" id="IPR032710">
    <property type="entry name" value="NTF2-like_dom_sf"/>
</dbReference>
<protein>
    <submittedName>
        <fullName evidence="2">Nuclear transport factor 2 family protein</fullName>
    </submittedName>
</protein>
<reference evidence="2 3" key="1">
    <citation type="submission" date="2022-04" db="EMBL/GenBank/DDBJ databases">
        <title>Genome diversity in the genus Frankia.</title>
        <authorList>
            <person name="Carlos-Shanley C."/>
            <person name="Hahn D."/>
        </authorList>
    </citation>
    <scope>NUCLEOTIDE SEQUENCE [LARGE SCALE GENOMIC DNA]</scope>
    <source>
        <strain evidence="2 3">Ag45/Mut15</strain>
    </source>
</reference>
<organism evidence="2 3">
    <name type="scientific">Frankia umida</name>
    <dbReference type="NCBI Taxonomy" id="573489"/>
    <lineage>
        <taxon>Bacteria</taxon>
        <taxon>Bacillati</taxon>
        <taxon>Actinomycetota</taxon>
        <taxon>Actinomycetes</taxon>
        <taxon>Frankiales</taxon>
        <taxon>Frankiaceae</taxon>
        <taxon>Frankia</taxon>
    </lineage>
</organism>
<dbReference type="InterPro" id="IPR037401">
    <property type="entry name" value="SnoaL-like"/>
</dbReference>
<dbReference type="Pfam" id="PF12680">
    <property type="entry name" value="SnoaL_2"/>
    <property type="match status" value="1"/>
</dbReference>
<evidence type="ECO:0000313" key="3">
    <source>
        <dbReference type="Proteomes" id="UP001201873"/>
    </source>
</evidence>
<dbReference type="SUPFAM" id="SSF54427">
    <property type="entry name" value="NTF2-like"/>
    <property type="match status" value="1"/>
</dbReference>
<proteinExistence type="predicted"/>
<evidence type="ECO:0000313" key="2">
    <source>
        <dbReference type="EMBL" id="MCK9876389.1"/>
    </source>
</evidence>